<proteinExistence type="predicted"/>
<gene>
    <name evidence="1" type="ORF">GCM10011608_10070</name>
</gene>
<name>A0A917TL47_9ACTN</name>
<reference evidence="1" key="1">
    <citation type="journal article" date="2014" name="Int. J. Syst. Evol. Microbiol.">
        <title>Complete genome sequence of Corynebacterium casei LMG S-19264T (=DSM 44701T), isolated from a smear-ripened cheese.</title>
        <authorList>
            <consortium name="US DOE Joint Genome Institute (JGI-PGF)"/>
            <person name="Walter F."/>
            <person name="Albersmeier A."/>
            <person name="Kalinowski J."/>
            <person name="Ruckert C."/>
        </authorList>
    </citation>
    <scope>NUCLEOTIDE SEQUENCE</scope>
    <source>
        <strain evidence="1">CGMCC 4.7312</strain>
    </source>
</reference>
<protein>
    <submittedName>
        <fullName evidence="1">Uncharacterized protein</fullName>
    </submittedName>
</protein>
<evidence type="ECO:0000313" key="2">
    <source>
        <dbReference type="Proteomes" id="UP000608890"/>
    </source>
</evidence>
<sequence>MTDADTPLDGHRYGARMTRLPRAAALTLTALIAATLAACGSSEPDTTPSSAPASTRPAAVEVECVSAERAYNAWQTDLFVPKTADDWAEANEGQIQMAADRGKTFLDNVSGYDSQPSKELASAIAAYNMEVAFVNLQLGLHGGIDTEAATKAASALQRVEIAFRSWKSAVCS</sequence>
<evidence type="ECO:0000313" key="1">
    <source>
        <dbReference type="EMBL" id="GGM27301.1"/>
    </source>
</evidence>
<dbReference type="AlphaFoldDB" id="A0A917TL47"/>
<keyword evidence="2" id="KW-1185">Reference proteome</keyword>
<comment type="caution">
    <text evidence="1">The sequence shown here is derived from an EMBL/GenBank/DDBJ whole genome shotgun (WGS) entry which is preliminary data.</text>
</comment>
<accession>A0A917TL47</accession>
<dbReference type="EMBL" id="BMNB01000003">
    <property type="protein sequence ID" value="GGM27301.1"/>
    <property type="molecule type" value="Genomic_DNA"/>
</dbReference>
<reference evidence="1" key="2">
    <citation type="submission" date="2020-09" db="EMBL/GenBank/DDBJ databases">
        <authorList>
            <person name="Sun Q."/>
            <person name="Zhou Y."/>
        </authorList>
    </citation>
    <scope>NUCLEOTIDE SEQUENCE</scope>
    <source>
        <strain evidence="1">CGMCC 4.7312</strain>
    </source>
</reference>
<organism evidence="1 2">
    <name type="scientific">Micromonospora sonchi</name>
    <dbReference type="NCBI Taxonomy" id="1763543"/>
    <lineage>
        <taxon>Bacteria</taxon>
        <taxon>Bacillati</taxon>
        <taxon>Actinomycetota</taxon>
        <taxon>Actinomycetes</taxon>
        <taxon>Micromonosporales</taxon>
        <taxon>Micromonosporaceae</taxon>
        <taxon>Micromonospora</taxon>
    </lineage>
</organism>
<dbReference type="Proteomes" id="UP000608890">
    <property type="component" value="Unassembled WGS sequence"/>
</dbReference>